<dbReference type="EMBL" id="JABBWM010000171">
    <property type="protein sequence ID" value="KAG2085471.1"/>
    <property type="molecule type" value="Genomic_DNA"/>
</dbReference>
<organism evidence="1 2">
    <name type="scientific">Suillus discolor</name>
    <dbReference type="NCBI Taxonomy" id="1912936"/>
    <lineage>
        <taxon>Eukaryota</taxon>
        <taxon>Fungi</taxon>
        <taxon>Dikarya</taxon>
        <taxon>Basidiomycota</taxon>
        <taxon>Agaricomycotina</taxon>
        <taxon>Agaricomycetes</taxon>
        <taxon>Agaricomycetidae</taxon>
        <taxon>Boletales</taxon>
        <taxon>Suillineae</taxon>
        <taxon>Suillaceae</taxon>
        <taxon>Suillus</taxon>
    </lineage>
</organism>
<proteinExistence type="predicted"/>
<gene>
    <name evidence="1" type="ORF">F5147DRAFT_659501</name>
</gene>
<comment type="caution">
    <text evidence="1">The sequence shown here is derived from an EMBL/GenBank/DDBJ whole genome shotgun (WGS) entry which is preliminary data.</text>
</comment>
<reference evidence="1" key="1">
    <citation type="journal article" date="2020" name="New Phytol.">
        <title>Comparative genomics reveals dynamic genome evolution in host specialist ectomycorrhizal fungi.</title>
        <authorList>
            <person name="Lofgren L.A."/>
            <person name="Nguyen N.H."/>
            <person name="Vilgalys R."/>
            <person name="Ruytinx J."/>
            <person name="Liao H.L."/>
            <person name="Branco S."/>
            <person name="Kuo A."/>
            <person name="LaButti K."/>
            <person name="Lipzen A."/>
            <person name="Andreopoulos W."/>
            <person name="Pangilinan J."/>
            <person name="Riley R."/>
            <person name="Hundley H."/>
            <person name="Na H."/>
            <person name="Barry K."/>
            <person name="Grigoriev I.V."/>
            <person name="Stajich J.E."/>
            <person name="Kennedy P.G."/>
        </authorList>
    </citation>
    <scope>NUCLEOTIDE SEQUENCE</scope>
    <source>
        <strain evidence="1">FC423</strain>
    </source>
</reference>
<keyword evidence="2" id="KW-1185">Reference proteome</keyword>
<dbReference type="AlphaFoldDB" id="A0A9P7ESG7"/>
<dbReference type="RefSeq" id="XP_041284677.1">
    <property type="nucleotide sequence ID" value="XM_041434597.1"/>
</dbReference>
<dbReference type="OrthoDB" id="3246731at2759"/>
<evidence type="ECO:0000313" key="1">
    <source>
        <dbReference type="EMBL" id="KAG2085471.1"/>
    </source>
</evidence>
<protein>
    <submittedName>
        <fullName evidence="1">Uncharacterized protein</fullName>
    </submittedName>
</protein>
<accession>A0A9P7ESG7</accession>
<dbReference type="GeneID" id="64696856"/>
<dbReference type="Proteomes" id="UP000823399">
    <property type="component" value="Unassembled WGS sequence"/>
</dbReference>
<name>A0A9P7ESG7_9AGAM</name>
<evidence type="ECO:0000313" key="2">
    <source>
        <dbReference type="Proteomes" id="UP000823399"/>
    </source>
</evidence>
<sequence length="238" mass="26720">MLSLGSAEAHPNIQMTLSIIHRGGKKAQAWLKDKESSKFALPAIYWPMSLIPIAIWKASPTTTNGNEQAHRNINRDGINLTLLAGIMHGYQYDVCAASSIDLHIMHGINTRDYESTHLYRAKRSVSRQIQTQKQRIKSHSQPTSRTNHQINDLQLPFIPDPLTCNINQDRFAQRSNTDNKDMSLSTYSTLAYALTPGAGIVDYCILRHPTLRKEPESQTWAWACISTYSSLSRALGNS</sequence>